<name>A0A5B8A4G6_9BACT</name>
<dbReference type="GO" id="GO:0004222">
    <property type="term" value="F:metalloendopeptidase activity"/>
    <property type="evidence" value="ECO:0007669"/>
    <property type="project" value="TreeGrafter"/>
</dbReference>
<dbReference type="Pfam" id="PF01551">
    <property type="entry name" value="Peptidase_M23"/>
    <property type="match status" value="1"/>
</dbReference>
<organism evidence="2 3">
    <name type="scientific">Hymenobacter jejuensis</name>
    <dbReference type="NCBI Taxonomy" id="2502781"/>
    <lineage>
        <taxon>Bacteria</taxon>
        <taxon>Pseudomonadati</taxon>
        <taxon>Bacteroidota</taxon>
        <taxon>Cytophagia</taxon>
        <taxon>Cytophagales</taxon>
        <taxon>Hymenobacteraceae</taxon>
        <taxon>Hymenobacter</taxon>
    </lineage>
</organism>
<dbReference type="InterPro" id="IPR011055">
    <property type="entry name" value="Dup_hybrid_motif"/>
</dbReference>
<dbReference type="Proteomes" id="UP000305398">
    <property type="component" value="Chromosome"/>
</dbReference>
<keyword evidence="3" id="KW-1185">Reference proteome</keyword>
<dbReference type="KEGG" id="hyj:FHG12_16040"/>
<dbReference type="Gene3D" id="2.70.70.10">
    <property type="entry name" value="Glucose Permease (Domain IIA)"/>
    <property type="match status" value="1"/>
</dbReference>
<dbReference type="EMBL" id="CP040896">
    <property type="protein sequence ID" value="QDA61515.1"/>
    <property type="molecule type" value="Genomic_DNA"/>
</dbReference>
<evidence type="ECO:0000313" key="2">
    <source>
        <dbReference type="EMBL" id="QDA61515.1"/>
    </source>
</evidence>
<dbReference type="AlphaFoldDB" id="A0A5B8A4G6"/>
<dbReference type="SUPFAM" id="SSF51261">
    <property type="entry name" value="Duplicated hybrid motif"/>
    <property type="match status" value="1"/>
</dbReference>
<dbReference type="PANTHER" id="PTHR21666:SF285">
    <property type="entry name" value="M23 FAMILY METALLOPEPTIDASE"/>
    <property type="match status" value="1"/>
</dbReference>
<dbReference type="PANTHER" id="PTHR21666">
    <property type="entry name" value="PEPTIDASE-RELATED"/>
    <property type="match status" value="1"/>
</dbReference>
<dbReference type="InterPro" id="IPR050570">
    <property type="entry name" value="Cell_wall_metabolism_enzyme"/>
</dbReference>
<evidence type="ECO:0000313" key="3">
    <source>
        <dbReference type="Proteomes" id="UP000305398"/>
    </source>
</evidence>
<dbReference type="OrthoDB" id="9810477at2"/>
<sequence length="679" mass="75894">MLLLNKVLDNVRRFSFSGGKAAWRPAMAALLLTTTGLRPAPYRGEVHAPAKPGAAQAELKGPRPHPTVEQGFFMFPIKPGKPNYLAGAMGELRPNHFHGGLDIKTDGRVDLPVHAAADGYISRLKQSSFGYGNVLYITHPNGLTTVYGHLNRFVGPVADELRKRQYEKETYELELFFDKDQFPVKRGDVVALSGNTGGSGGPHLHWEVRDADDHQLNPLQWGGFTEIQDHVPPTLQAFAVEPLTIEARVQNRFDKAVFVPKVQPAPGTAFAWPDTISAYGTVGLLLQGFDRFDVVWNKYGFQRVEVRVNGEPLYTHVVDDVPFPDGSRMINQHTDYEWRFTNGRLLEKLFVDDGNTLSMYTTGPNRGKLHVEDGKIYNVEVHMLDSYGNSTPLSFVLRGQKPAYYKTGSATVQRPVLRYDITRNILKIIAADPDTASQGANVMLYRGAKRLALKPSYTVQGQNTYLFDLRAGLPDSMQFGRTTRRFDRQAIIPAGEDFSFSNAHLNLSFGPQTLFDTLYLQTSYKDGLWTVQNQRTPLAQPLRMTLKPEQEVVDKERSAVYMINASGGRLYQGGKWNGNEITVPIKLFGSFRILADTIPPTVKLTRKSPAGLSFQVGDNLSGLSSYRLLVNGKWRLLRYEYKTATLFTDSQDHTVPLTGEAELHLTDQAGNEKVLAFRI</sequence>
<proteinExistence type="predicted"/>
<gene>
    <name evidence="2" type="ORF">FHG12_16040</name>
</gene>
<dbReference type="InterPro" id="IPR016047">
    <property type="entry name" value="M23ase_b-sheet_dom"/>
</dbReference>
<dbReference type="CDD" id="cd12797">
    <property type="entry name" value="M23_peptidase"/>
    <property type="match status" value="1"/>
</dbReference>
<reference evidence="2 3" key="1">
    <citation type="submission" date="2019-06" db="EMBL/GenBank/DDBJ databases">
        <authorList>
            <person name="Srinivasan S."/>
        </authorList>
    </citation>
    <scope>NUCLEOTIDE SEQUENCE [LARGE SCALE GENOMIC DNA]</scope>
    <source>
        <strain evidence="2 3">17J68-5</strain>
    </source>
</reference>
<evidence type="ECO:0000259" key="1">
    <source>
        <dbReference type="Pfam" id="PF01551"/>
    </source>
</evidence>
<feature type="domain" description="M23ase beta-sheet core" evidence="1">
    <location>
        <begin position="97"/>
        <end position="154"/>
    </location>
</feature>
<accession>A0A5B8A4G6</accession>
<protein>
    <submittedName>
        <fullName evidence="2">M23 family metallopeptidase</fullName>
    </submittedName>
</protein>